<dbReference type="Gene3D" id="2.60.120.260">
    <property type="entry name" value="Galactose-binding domain-like"/>
    <property type="match status" value="1"/>
</dbReference>
<dbReference type="InterPro" id="IPR006102">
    <property type="entry name" value="Ig-like_GH2"/>
</dbReference>
<evidence type="ECO:0000259" key="7">
    <source>
        <dbReference type="Pfam" id="PF18368"/>
    </source>
</evidence>
<dbReference type="SUPFAM" id="SSF49303">
    <property type="entry name" value="beta-Galactosidase/glucuronidase domain"/>
    <property type="match status" value="3"/>
</dbReference>
<feature type="domain" description="Exo-beta-D-glucosaminidase Ig-fold" evidence="7">
    <location>
        <begin position="764"/>
        <end position="868"/>
    </location>
</feature>
<dbReference type="InterPro" id="IPR017853">
    <property type="entry name" value="GH"/>
</dbReference>
<dbReference type="RefSeq" id="WP_309991198.1">
    <property type="nucleotide sequence ID" value="NZ_JAVDTI010000007.1"/>
</dbReference>
<keyword evidence="3" id="KW-0326">Glycosidase</keyword>
<accession>A0ABU1R5V3</accession>
<dbReference type="Proteomes" id="UP001264980">
    <property type="component" value="Unassembled WGS sequence"/>
</dbReference>
<feature type="signal peptide" evidence="4">
    <location>
        <begin position="1"/>
        <end position="21"/>
    </location>
</feature>
<evidence type="ECO:0000313" key="10">
    <source>
        <dbReference type="Proteomes" id="UP001264980"/>
    </source>
</evidence>
<evidence type="ECO:0000259" key="6">
    <source>
        <dbReference type="Pfam" id="PF02836"/>
    </source>
</evidence>
<comment type="similarity">
    <text evidence="1">Belongs to the glycosyl hydrolase 2 family.</text>
</comment>
<evidence type="ECO:0008006" key="11">
    <source>
        <dbReference type="Google" id="ProtNLM"/>
    </source>
</evidence>
<evidence type="ECO:0000256" key="2">
    <source>
        <dbReference type="ARBA" id="ARBA00022801"/>
    </source>
</evidence>
<keyword evidence="4" id="KW-0732">Signal</keyword>
<dbReference type="InterPro" id="IPR013783">
    <property type="entry name" value="Ig-like_fold"/>
</dbReference>
<dbReference type="Pfam" id="PF00703">
    <property type="entry name" value="Glyco_hydro_2"/>
    <property type="match status" value="1"/>
</dbReference>
<evidence type="ECO:0000256" key="3">
    <source>
        <dbReference type="ARBA" id="ARBA00023295"/>
    </source>
</evidence>
<organism evidence="9 10">
    <name type="scientific">Dyadobacter fermentans</name>
    <dbReference type="NCBI Taxonomy" id="94254"/>
    <lineage>
        <taxon>Bacteria</taxon>
        <taxon>Pseudomonadati</taxon>
        <taxon>Bacteroidota</taxon>
        <taxon>Cytophagia</taxon>
        <taxon>Cytophagales</taxon>
        <taxon>Spirosomataceae</taxon>
        <taxon>Dyadobacter</taxon>
    </lineage>
</organism>
<reference evidence="9 10" key="1">
    <citation type="submission" date="2023-07" db="EMBL/GenBank/DDBJ databases">
        <title>Sorghum-associated microbial communities from plants grown in Nebraska, USA.</title>
        <authorList>
            <person name="Schachtman D."/>
        </authorList>
    </citation>
    <scope>NUCLEOTIDE SEQUENCE [LARGE SCALE GENOMIC DNA]</scope>
    <source>
        <strain evidence="9 10">BE57</strain>
    </source>
</reference>
<dbReference type="InterPro" id="IPR043534">
    <property type="entry name" value="EBDG/EBM"/>
</dbReference>
<protein>
    <recommendedName>
        <fullName evidence="11">Glycosyl hydrolase</fullName>
    </recommendedName>
</protein>
<dbReference type="SUPFAM" id="SSF49785">
    <property type="entry name" value="Galactose-binding domain-like"/>
    <property type="match status" value="1"/>
</dbReference>
<evidence type="ECO:0000313" key="9">
    <source>
        <dbReference type="EMBL" id="MDR6808791.1"/>
    </source>
</evidence>
<dbReference type="Pfam" id="PF18368">
    <property type="entry name" value="Ig_GlcNase"/>
    <property type="match status" value="1"/>
</dbReference>
<evidence type="ECO:0000256" key="1">
    <source>
        <dbReference type="ARBA" id="ARBA00007401"/>
    </source>
</evidence>
<evidence type="ECO:0000259" key="8">
    <source>
        <dbReference type="Pfam" id="PF22666"/>
    </source>
</evidence>
<dbReference type="Pfam" id="PF02836">
    <property type="entry name" value="Glyco_hydro_2_C"/>
    <property type="match status" value="1"/>
</dbReference>
<feature type="domain" description="Glycoside hydrolase family 2 immunoglobulin-like beta-sandwich" evidence="5">
    <location>
        <begin position="243"/>
        <end position="337"/>
    </location>
</feature>
<dbReference type="Gene3D" id="3.20.20.80">
    <property type="entry name" value="Glycosidases"/>
    <property type="match status" value="1"/>
</dbReference>
<dbReference type="EMBL" id="JAVDTI010000007">
    <property type="protein sequence ID" value="MDR6808791.1"/>
    <property type="molecule type" value="Genomic_DNA"/>
</dbReference>
<comment type="caution">
    <text evidence="9">The sequence shown here is derived from an EMBL/GenBank/DDBJ whole genome shotgun (WGS) entry which is preliminary data.</text>
</comment>
<keyword evidence="2" id="KW-0378">Hydrolase</keyword>
<feature type="domain" description="Beta-mannosidase-like galactose-binding" evidence="8">
    <location>
        <begin position="55"/>
        <end position="212"/>
    </location>
</feature>
<proteinExistence type="inferred from homology"/>
<dbReference type="PANTHER" id="PTHR43536:SF1">
    <property type="entry name" value="MANNOSYLGLYCOPROTEIN ENDO-BETA-MANNOSIDASE"/>
    <property type="match status" value="1"/>
</dbReference>
<dbReference type="PANTHER" id="PTHR43536">
    <property type="entry name" value="MANNOSYLGLYCOPROTEIN ENDO-BETA-MANNOSIDASE"/>
    <property type="match status" value="1"/>
</dbReference>
<evidence type="ECO:0000259" key="5">
    <source>
        <dbReference type="Pfam" id="PF00703"/>
    </source>
</evidence>
<dbReference type="Pfam" id="PF22666">
    <property type="entry name" value="Glyco_hydro_2_N2"/>
    <property type="match status" value="1"/>
</dbReference>
<gene>
    <name evidence="9" type="ORF">J2W84_005855</name>
</gene>
<feature type="domain" description="Glycoside hydrolase family 2 catalytic" evidence="6">
    <location>
        <begin position="348"/>
        <end position="511"/>
    </location>
</feature>
<feature type="chain" id="PRO_5046078460" description="Glycosyl hydrolase" evidence="4">
    <location>
        <begin position="22"/>
        <end position="878"/>
    </location>
</feature>
<dbReference type="Gene3D" id="2.60.40.10">
    <property type="entry name" value="Immunoglobulins"/>
    <property type="match status" value="3"/>
</dbReference>
<dbReference type="SUPFAM" id="SSF51445">
    <property type="entry name" value="(Trans)glycosidases"/>
    <property type="match status" value="1"/>
</dbReference>
<keyword evidence="10" id="KW-1185">Reference proteome</keyword>
<dbReference type="InterPro" id="IPR006103">
    <property type="entry name" value="Glyco_hydro_2_cat"/>
</dbReference>
<dbReference type="InterPro" id="IPR041351">
    <property type="entry name" value="Ig_GlcNase"/>
</dbReference>
<dbReference type="InterPro" id="IPR036156">
    <property type="entry name" value="Beta-gal/glucu_dom_sf"/>
</dbReference>
<evidence type="ECO:0000256" key="4">
    <source>
        <dbReference type="SAM" id="SignalP"/>
    </source>
</evidence>
<dbReference type="InterPro" id="IPR008979">
    <property type="entry name" value="Galactose-bd-like_sf"/>
</dbReference>
<sequence>MTNLRTLLLSVVCLWTINANAQRYELRDDWKCIPASKMKDSGTVISAPDFVLNGWQPAVVPGTVLTTMLENKQVPDPFWGMNNKQIPDIFHTGRAYYTYWFVKDFEEKVGPGQEAWLHLRGVNYSCDVFLNGKKLNTKLHSGMFLRQTYNITGQLRKQGKNRLAVIVYPPDQVGNPNGGQGGDGTIARNVAHQYVAGWDWIQPVRDRNTGIWDKVTIEKTGKVNIKNPHVVTVVPGKRIPGSDQQPATIKVTAELENAGAIPQRGILQYTLDGNKVTRELTIQPHSTVEVKLPDLSLKNPKLWWPNGYGPQDLYDLKMQFTQAGKVSDTETLHVGVREIQAEWNTTTRSKQISVNGQKVFIKGGNWIISDAMLRFSDERYNAEVRFHRDMNLNLLRIWGGALTERPEFYEACDRYGILVMQDFWGSGDCNGRWIDPAKADDQWTRRKYPDDHNLFLESAADQIKMIRNFPSLAIWCGGNEITLPVDIMTPLRDSILPALDGTRWFVDYSNSDDMSFNALGGNGDGPYGIQPLTRFWNYRTWPFNSEIGSVGVGDHHSLERFLPETNRIAPEYSAETRREKVDSVWQYHKYIGYDGSIEPYGKATDMRDFGKKAQLVNFDQYRALMEGFSAHMWDWYTGVIIWKTQNPWTSLRGQMYDYYLDPNACLYGLHSGSEPLHVMYNPADTAVAIVNNTFKHQYDLMLVINAIDMKGNIKNLTQVFVEIGPSTTRKIIDINREIREMAQKEGMFLSLRLLNLDRKPVSDNLYWLPDAAGKYSGLQTMPDSKATATARIVSSGKVAVTLQNPANAPLAFFNRIALVDPSTKKRILPVFYDDNYVSVLPGESKTVLLEYSAQKGLAPVVSVEGWNLPEKLITIEDK</sequence>
<dbReference type="InterPro" id="IPR054593">
    <property type="entry name" value="Beta-mannosidase-like_N2"/>
</dbReference>
<name>A0ABU1R5V3_9BACT</name>